<name>A0A9D4ZRH0_ADICA</name>
<accession>A0A9D4ZRH0</accession>
<comment type="caution">
    <text evidence="1">The sequence shown here is derived from an EMBL/GenBank/DDBJ whole genome shotgun (WGS) entry which is preliminary data.</text>
</comment>
<reference evidence="1" key="1">
    <citation type="submission" date="2021-01" db="EMBL/GenBank/DDBJ databases">
        <title>Adiantum capillus-veneris genome.</title>
        <authorList>
            <person name="Fang Y."/>
            <person name="Liao Q."/>
        </authorList>
    </citation>
    <scope>NUCLEOTIDE SEQUENCE</scope>
    <source>
        <strain evidence="1">H3</strain>
        <tissue evidence="1">Leaf</tissue>
    </source>
</reference>
<dbReference type="EMBL" id="JABFUD020000002">
    <property type="protein sequence ID" value="KAI5083306.1"/>
    <property type="molecule type" value="Genomic_DNA"/>
</dbReference>
<evidence type="ECO:0000313" key="2">
    <source>
        <dbReference type="Proteomes" id="UP000886520"/>
    </source>
</evidence>
<organism evidence="1 2">
    <name type="scientific">Adiantum capillus-veneris</name>
    <name type="common">Maidenhair fern</name>
    <dbReference type="NCBI Taxonomy" id="13818"/>
    <lineage>
        <taxon>Eukaryota</taxon>
        <taxon>Viridiplantae</taxon>
        <taxon>Streptophyta</taxon>
        <taxon>Embryophyta</taxon>
        <taxon>Tracheophyta</taxon>
        <taxon>Polypodiopsida</taxon>
        <taxon>Polypodiidae</taxon>
        <taxon>Polypodiales</taxon>
        <taxon>Pteridineae</taxon>
        <taxon>Pteridaceae</taxon>
        <taxon>Vittarioideae</taxon>
        <taxon>Adiantum</taxon>
    </lineage>
</organism>
<gene>
    <name evidence="1" type="ORF">GOP47_0003049</name>
</gene>
<dbReference type="Proteomes" id="UP000886520">
    <property type="component" value="Chromosome 3"/>
</dbReference>
<dbReference type="AlphaFoldDB" id="A0A9D4ZRH0"/>
<sequence length="79" mass="8438">MATREKGKLTVVVSGRISAQGDEPHHVKGGVTAFCKFSSLGVGGSRTTCRLQGTAWSASKCEENMTEESREVFCKGCPE</sequence>
<proteinExistence type="predicted"/>
<protein>
    <submittedName>
        <fullName evidence="1">Uncharacterized protein</fullName>
    </submittedName>
</protein>
<keyword evidence="2" id="KW-1185">Reference proteome</keyword>
<evidence type="ECO:0000313" key="1">
    <source>
        <dbReference type="EMBL" id="KAI5083306.1"/>
    </source>
</evidence>